<dbReference type="AlphaFoldDB" id="A0A162N942"/>
<evidence type="ECO:0000313" key="4">
    <source>
        <dbReference type="Proteomes" id="UP000077315"/>
    </source>
</evidence>
<dbReference type="Gene3D" id="1.20.1280.50">
    <property type="match status" value="1"/>
</dbReference>
<dbReference type="SMART" id="SM00256">
    <property type="entry name" value="FBOX"/>
    <property type="match status" value="1"/>
</dbReference>
<dbReference type="SUPFAM" id="SSF52047">
    <property type="entry name" value="RNI-like"/>
    <property type="match status" value="1"/>
</dbReference>
<protein>
    <recommendedName>
        <fullName evidence="2">F-box domain-containing protein</fullName>
    </recommendedName>
</protein>
<organism evidence="3 4">
    <name type="scientific">Phycomyces blakesleeanus (strain ATCC 8743b / DSM 1359 / FGSC 10004 / NBRC 33097 / NRRL 1555)</name>
    <dbReference type="NCBI Taxonomy" id="763407"/>
    <lineage>
        <taxon>Eukaryota</taxon>
        <taxon>Fungi</taxon>
        <taxon>Fungi incertae sedis</taxon>
        <taxon>Mucoromycota</taxon>
        <taxon>Mucoromycotina</taxon>
        <taxon>Mucoromycetes</taxon>
        <taxon>Mucorales</taxon>
        <taxon>Phycomycetaceae</taxon>
        <taxon>Phycomyces</taxon>
    </lineage>
</organism>
<dbReference type="InterPro" id="IPR036047">
    <property type="entry name" value="F-box-like_dom_sf"/>
</dbReference>
<dbReference type="SUPFAM" id="SSF81383">
    <property type="entry name" value="F-box domain"/>
    <property type="match status" value="1"/>
</dbReference>
<evidence type="ECO:0000256" key="1">
    <source>
        <dbReference type="SAM" id="MobiDB-lite"/>
    </source>
</evidence>
<dbReference type="Gene3D" id="3.80.10.10">
    <property type="entry name" value="Ribonuclease Inhibitor"/>
    <property type="match status" value="1"/>
</dbReference>
<sequence>MLTSILPLELIFHIASYLSPKDKLRCILVARSWRNIFQDSLWETMEISHQKILDSVCHLPLSNQNVYKRHGQLVRKLCIQEDVVTTAQNISTLQDCFWNIRSLYVQRDCLSETCFGDNVNWSPWKSLTELDLELDYLTVQTPEKKILNILSHLPRLVRLNLAQFWQGRTIAFSVQDLETLHAHLPDLAQLSLKVDFAQFSTKDLLQSTSLKPAKRVKELTIHSRITDHRWFYYFTRKYSGLTTLKWMTRGVKKIQDDHHSEAASMLSVLPCAFAHLKTVDISACGDPRRSYLIFRDLFCALKVPIKQLTYNVSSSLDEHELIERIVQLSTNSYSDTLERLTIGNSMLRQRPFSVVTALNRSPRLVHFDFSSPNSLVELDVVLDRCPSLKTLCISQGSLSTKPSPPITPVSLQHGLRLIDLNGVKVKSSALSYLSSRCRSLNYMHLKNTSIYGQISEKTRNLCIDMSFSRFELLRIHAIKVYSNSDLTSTDPSIELITLARSAPTPPPRKKARSSSTSSFPLSLYRKGTHVQNWLHSDCEIELAIGGACSMQMLDKQDIDHACVSLIDRPYNKEDQGKMVNNSLRRINTSGTSGRSNPTWPKSLCLGYSTLKCGIIEVYEIDSIKSHTDCFWKNLKN</sequence>
<dbReference type="InParanoid" id="A0A162N942"/>
<dbReference type="EMBL" id="KV440983">
    <property type="protein sequence ID" value="OAD72258.1"/>
    <property type="molecule type" value="Genomic_DNA"/>
</dbReference>
<gene>
    <name evidence="3" type="ORF">PHYBLDRAFT_78161</name>
</gene>
<proteinExistence type="predicted"/>
<dbReference type="PROSITE" id="PS50181">
    <property type="entry name" value="FBOX"/>
    <property type="match status" value="1"/>
</dbReference>
<dbReference type="VEuPathDB" id="FungiDB:PHYBLDRAFT_78161"/>
<feature type="region of interest" description="Disordered" evidence="1">
    <location>
        <begin position="499"/>
        <end position="518"/>
    </location>
</feature>
<keyword evidence="4" id="KW-1185">Reference proteome</keyword>
<dbReference type="GeneID" id="29004241"/>
<dbReference type="Pfam" id="PF12937">
    <property type="entry name" value="F-box-like"/>
    <property type="match status" value="1"/>
</dbReference>
<evidence type="ECO:0000313" key="3">
    <source>
        <dbReference type="EMBL" id="OAD72258.1"/>
    </source>
</evidence>
<name>A0A162N942_PHYB8</name>
<dbReference type="OrthoDB" id="2360932at2759"/>
<dbReference type="Proteomes" id="UP000077315">
    <property type="component" value="Unassembled WGS sequence"/>
</dbReference>
<reference evidence="4" key="1">
    <citation type="submission" date="2015-06" db="EMBL/GenBank/DDBJ databases">
        <title>Expansion of signal transduction pathways in fungi by whole-genome duplication.</title>
        <authorList>
            <consortium name="DOE Joint Genome Institute"/>
            <person name="Corrochano L.M."/>
            <person name="Kuo A."/>
            <person name="Marcet-Houben M."/>
            <person name="Polaino S."/>
            <person name="Salamov A."/>
            <person name="Villalobos J.M."/>
            <person name="Alvarez M.I."/>
            <person name="Avalos J."/>
            <person name="Benito E.P."/>
            <person name="Benoit I."/>
            <person name="Burger G."/>
            <person name="Camino L.P."/>
            <person name="Canovas D."/>
            <person name="Cerda-Olmedo E."/>
            <person name="Cheng J.-F."/>
            <person name="Dominguez A."/>
            <person name="Elias M."/>
            <person name="Eslava A.P."/>
            <person name="Glaser F."/>
            <person name="Grimwood J."/>
            <person name="Gutierrez G."/>
            <person name="Heitman J."/>
            <person name="Henrissat B."/>
            <person name="Iturriaga E.A."/>
            <person name="Lang B.F."/>
            <person name="Lavin J.L."/>
            <person name="Lee S."/>
            <person name="Li W."/>
            <person name="Lindquist E."/>
            <person name="Lopez-Garcia S."/>
            <person name="Luque E.M."/>
            <person name="Marcos A.T."/>
            <person name="Martin J."/>
            <person name="McCluskey K."/>
            <person name="Medina H.R."/>
            <person name="Miralles-Duran A."/>
            <person name="Miyazaki A."/>
            <person name="Munoz-Torres E."/>
            <person name="Oguiza J.A."/>
            <person name="Ohm R."/>
            <person name="Olmedo M."/>
            <person name="Orejas M."/>
            <person name="Ortiz-Castellanos L."/>
            <person name="Pisabarro A.G."/>
            <person name="Rodriguez-Romero J."/>
            <person name="Ruiz-Herrera J."/>
            <person name="Ruiz-Vazquez R."/>
            <person name="Sanz C."/>
            <person name="Schackwitz W."/>
            <person name="Schmutz J."/>
            <person name="Shahriari M."/>
            <person name="Shelest E."/>
            <person name="Silva-Franco F."/>
            <person name="Soanes D."/>
            <person name="Syed K."/>
            <person name="Tagua V.G."/>
            <person name="Talbot N.J."/>
            <person name="Thon M."/>
            <person name="De vries R.P."/>
            <person name="Wiebenga A."/>
            <person name="Yadav J.S."/>
            <person name="Braun E.L."/>
            <person name="Baker S."/>
            <person name="Garre V."/>
            <person name="Horwitz B."/>
            <person name="Torres-Martinez S."/>
            <person name="Idnurm A."/>
            <person name="Herrera-Estrella A."/>
            <person name="Gabaldon T."/>
            <person name="Grigoriev I.V."/>
        </authorList>
    </citation>
    <scope>NUCLEOTIDE SEQUENCE [LARGE SCALE GENOMIC DNA]</scope>
    <source>
        <strain evidence="4">NRRL 1555(-)</strain>
    </source>
</reference>
<evidence type="ECO:0000259" key="2">
    <source>
        <dbReference type="PROSITE" id="PS50181"/>
    </source>
</evidence>
<dbReference type="InterPro" id="IPR001810">
    <property type="entry name" value="F-box_dom"/>
</dbReference>
<feature type="domain" description="F-box" evidence="2">
    <location>
        <begin position="1"/>
        <end position="45"/>
    </location>
</feature>
<accession>A0A162N942</accession>
<dbReference type="RefSeq" id="XP_018290298.1">
    <property type="nucleotide sequence ID" value="XM_018443336.1"/>
</dbReference>
<dbReference type="InterPro" id="IPR032675">
    <property type="entry name" value="LRR_dom_sf"/>
</dbReference>